<proteinExistence type="predicted"/>
<dbReference type="Proteomes" id="UP001606305">
    <property type="component" value="Unassembled WGS sequence"/>
</dbReference>
<dbReference type="RefSeq" id="WP_394486524.1">
    <property type="nucleotide sequence ID" value="NZ_JBIGIA010000002.1"/>
</dbReference>
<dbReference type="PANTHER" id="PTHR43737">
    <property type="entry name" value="BLL7424 PROTEIN"/>
    <property type="match status" value="1"/>
</dbReference>
<gene>
    <name evidence="2" type="ORF">ACG00X_03310</name>
</gene>
<dbReference type="EMBL" id="JBIGIA010000002">
    <property type="protein sequence ID" value="MFG6455851.1"/>
    <property type="molecule type" value="Genomic_DNA"/>
</dbReference>
<dbReference type="PANTHER" id="PTHR43737:SF1">
    <property type="entry name" value="DUF1501 DOMAIN-CONTAINING PROTEIN"/>
    <property type="match status" value="1"/>
</dbReference>
<evidence type="ECO:0000313" key="3">
    <source>
        <dbReference type="Proteomes" id="UP001606305"/>
    </source>
</evidence>
<evidence type="ECO:0000256" key="1">
    <source>
        <dbReference type="SAM" id="MobiDB-lite"/>
    </source>
</evidence>
<sequence length="573" mass="60836">MGPRISHLAAMLCFAALTGCGGGGKDAGATNAASASGTESGAPPGSTAKVHTVATPEEASRFLAQATFGPNEASITALKGRTIESWLDAEFAKPQRLHADTTNALFAAAGKQVENDFYGSWWTQAITGDDQLRQRVAFALSQIMVVSFDLNALRSQVAGISGYYDVLGRNAFGNFRTLLEDVTLNPAMGTWLAMLKNQKENDSTGRTADENYAREVMQLFTIGLHKLNADGSIVTSNGDPVETYTNADVTGLAKALTGWSWGGPDKTANRFFGRNGVLASNRWQIPMQSYDAYHSTATKTFLGVTTAGDAQTDLKVALDTLFNHPNVGPFIGKQLIQRLVTSNPSPAYVARVTGSFNNNGAGVRGDMKAVIRAILLDDEARDVGAAYSQQASFGRIREPVLRLANWMRSFEAVAPTGFYNFGATDGSLGMTPMNSPSVFNFYRPGYVAPASKTGAAGLVAPELQITHETSVAQYLNVIDDIVSNRLGNNGNRIAAAYGAERALADTPAALVDRVILLLNAGVMPATKRQAIVDAVTAIAIPTTNADKAAAARNNRVCLAVYLVLGSADYIVQK</sequence>
<reference evidence="2 3" key="1">
    <citation type="submission" date="2024-09" db="EMBL/GenBank/DDBJ databases">
        <title>Novel species of the genus Pelomonas and Roseateles isolated from streams.</title>
        <authorList>
            <person name="Lu H."/>
        </authorList>
    </citation>
    <scope>NUCLEOTIDE SEQUENCE [LARGE SCALE GENOMIC DNA]</scope>
    <source>
        <strain evidence="2 3">BYS96W</strain>
    </source>
</reference>
<protein>
    <submittedName>
        <fullName evidence="2">DUF1800 family protein</fullName>
    </submittedName>
</protein>
<name>A0ABW7G1N1_9BURK</name>
<keyword evidence="3" id="KW-1185">Reference proteome</keyword>
<feature type="region of interest" description="Disordered" evidence="1">
    <location>
        <begin position="26"/>
        <end position="49"/>
    </location>
</feature>
<dbReference type="Pfam" id="PF08811">
    <property type="entry name" value="DUF1800"/>
    <property type="match status" value="1"/>
</dbReference>
<organism evidence="2 3">
    <name type="scientific">Pelomonas nitida</name>
    <dbReference type="NCBI Taxonomy" id="3299027"/>
    <lineage>
        <taxon>Bacteria</taxon>
        <taxon>Pseudomonadati</taxon>
        <taxon>Pseudomonadota</taxon>
        <taxon>Betaproteobacteria</taxon>
        <taxon>Burkholderiales</taxon>
        <taxon>Sphaerotilaceae</taxon>
        <taxon>Roseateles</taxon>
    </lineage>
</organism>
<dbReference type="PROSITE" id="PS51257">
    <property type="entry name" value="PROKAR_LIPOPROTEIN"/>
    <property type="match status" value="1"/>
</dbReference>
<evidence type="ECO:0000313" key="2">
    <source>
        <dbReference type="EMBL" id="MFG6455851.1"/>
    </source>
</evidence>
<feature type="compositionally biased region" description="Low complexity" evidence="1">
    <location>
        <begin position="27"/>
        <end position="47"/>
    </location>
</feature>
<accession>A0ABW7G1N1</accession>
<comment type="caution">
    <text evidence="2">The sequence shown here is derived from an EMBL/GenBank/DDBJ whole genome shotgun (WGS) entry which is preliminary data.</text>
</comment>
<dbReference type="InterPro" id="IPR014917">
    <property type="entry name" value="DUF1800"/>
</dbReference>